<name>A0A1G9QZQ3_9PSEU</name>
<dbReference type="GO" id="GO:0006189">
    <property type="term" value="P:'de novo' IMP biosynthetic process"/>
    <property type="evidence" value="ECO:0007669"/>
    <property type="project" value="InterPro"/>
</dbReference>
<dbReference type="InterPro" id="IPR010918">
    <property type="entry name" value="PurM-like_C_dom"/>
</dbReference>
<feature type="domain" description="PurM-like N-terminal" evidence="2">
    <location>
        <begin position="245"/>
        <end position="367"/>
    </location>
</feature>
<dbReference type="InterPro" id="IPR036921">
    <property type="entry name" value="PurM-like_N_sf"/>
</dbReference>
<reference evidence="5" key="1">
    <citation type="submission" date="2016-10" db="EMBL/GenBank/DDBJ databases">
        <authorList>
            <person name="Varghese N."/>
            <person name="Submissions S."/>
        </authorList>
    </citation>
    <scope>NUCLEOTIDE SEQUENCE [LARGE SCALE GENOMIC DNA]</scope>
    <source>
        <strain evidence="5">DSM 44796</strain>
    </source>
</reference>
<proteinExistence type="predicted"/>
<evidence type="ECO:0000256" key="1">
    <source>
        <dbReference type="ARBA" id="ARBA00022490"/>
    </source>
</evidence>
<dbReference type="SUPFAM" id="SSF109736">
    <property type="entry name" value="FGAM synthase PurL, linker domain"/>
    <property type="match status" value="1"/>
</dbReference>
<protein>
    <submittedName>
        <fullName evidence="4">Phosphoribosylformylglycinamidine synthase subunit II</fullName>
    </submittedName>
</protein>
<dbReference type="RefSeq" id="WP_143027927.1">
    <property type="nucleotide sequence ID" value="NZ_FNET01000017.1"/>
</dbReference>
<dbReference type="Pfam" id="PF02769">
    <property type="entry name" value="AIRS_C"/>
    <property type="match status" value="1"/>
</dbReference>
<sequence>MIHKFSVRSAGVAEPDIRELGRSWELDDLEVWRDYYVEFEVSPDAAALAGVAAVLGDQLDVEVSLDQPLDAGAVQVAYKRGVVDNESDSIITVCGLLGVEAKAGKVATSYKSASPALRDLVVATRFNATIEELHDEEPHYDTLVPQGHYESAVQYDLRGLDDAALADLGTAGGRNLSLAQMKHVQHVQNTLGDEFVTDVLLEALDARWSDHCAHTTWKSLGSLLGRLVQAAKDVDNPNVLSMFHDNAGVWDFYDGHAIAIKAETHNGPSAISGYFGQLTKLGGVLRDILGTGLSADPIGSFEYTAIGEPEAPAPIKGRPDARRLAGETIRAIKEYGNTFGVPMMSSRMTFHPAYRAKPFALGGSIGLLPVSAAQRGTPRPGDFVVLIGGLTGNEGIHGASASSAGAVMDTAAVQIGAPLEQVKFRKALIELREAGCMSALTDVGGAGLNSAVGEIGEACGVWINTALVPLKTAALPMWRILLSESQERMLLAVPPEHQERAKKILDRHMVRSTVIGRFADTGRYHVFHAPDLTEEALIAGAPDVVPAHQGELGFDVAYDLLDIEVERFEVGPPPRPADVVEWPELAPTQLAGLLEEVVADAEVASQHFADSQYDSTVQGNTWYGPHYGTEYSVRTAYWAGTPVAGSPAAAVVNTAFNPWMFDADPVAATRQMFCSVLAGQVLAGVAVKDVCMCDNFYTPHLSPHWREWLVGMVDELAVLVRHFGVPLISGKDSSAGSVQTDEGLVSVPPAVFLSALGKVPHTDGLLREQWTTPGNVLVRVGLATSSPVGTVAARKLSLPTGALDDLALSDVDSYLNALAASRNLVRSGARIGAGGVAATLAQGVLASGIGVRLESATTESLFAEHRVGAVVEVAPGDVAALPAELNPVVLGVLEGTLEGTGIVLEGIDLFAPAARDGWLNSFTARIA</sequence>
<dbReference type="PANTHER" id="PTHR43555:SF1">
    <property type="entry name" value="PHOSPHORIBOSYLFORMYLGLYCINAMIDINE SYNTHASE SUBUNIT PURL"/>
    <property type="match status" value="1"/>
</dbReference>
<dbReference type="Gene3D" id="3.30.1330.10">
    <property type="entry name" value="PurM-like, N-terminal domain"/>
    <property type="match status" value="2"/>
</dbReference>
<dbReference type="InterPro" id="IPR036676">
    <property type="entry name" value="PurM-like_C_sf"/>
</dbReference>
<dbReference type="GO" id="GO:0004642">
    <property type="term" value="F:phosphoribosylformylglycinamidine synthase activity"/>
    <property type="evidence" value="ECO:0007669"/>
    <property type="project" value="InterPro"/>
</dbReference>
<organism evidence="4 5">
    <name type="scientific">Lentzea albidocapillata subsp. violacea</name>
    <dbReference type="NCBI Taxonomy" id="128104"/>
    <lineage>
        <taxon>Bacteria</taxon>
        <taxon>Bacillati</taxon>
        <taxon>Actinomycetota</taxon>
        <taxon>Actinomycetes</taxon>
        <taxon>Pseudonocardiales</taxon>
        <taxon>Pseudonocardiaceae</taxon>
        <taxon>Lentzea</taxon>
    </lineage>
</organism>
<accession>A0A1G9QZQ3</accession>
<dbReference type="InterPro" id="IPR010074">
    <property type="entry name" value="PRibForGlyAmidine_synth_PurL"/>
</dbReference>
<dbReference type="AlphaFoldDB" id="A0A1G9QZQ3"/>
<evidence type="ECO:0000259" key="3">
    <source>
        <dbReference type="Pfam" id="PF02769"/>
    </source>
</evidence>
<gene>
    <name evidence="4" type="ORF">SAMN04488074_11799</name>
</gene>
<dbReference type="InterPro" id="IPR016188">
    <property type="entry name" value="PurM-like_N"/>
</dbReference>
<evidence type="ECO:0000313" key="4">
    <source>
        <dbReference type="EMBL" id="SDM15705.1"/>
    </source>
</evidence>
<dbReference type="SUPFAM" id="SSF55326">
    <property type="entry name" value="PurM N-terminal domain-like"/>
    <property type="match status" value="2"/>
</dbReference>
<dbReference type="PANTHER" id="PTHR43555">
    <property type="entry name" value="PHOSPHORIBOSYLFORMYLGLYCINAMIDINE SYNTHASE SUBUNIT PURL"/>
    <property type="match status" value="1"/>
</dbReference>
<dbReference type="Proteomes" id="UP000199682">
    <property type="component" value="Unassembled WGS sequence"/>
</dbReference>
<feature type="domain" description="PurM-like C-terminal" evidence="3">
    <location>
        <begin position="379"/>
        <end position="527"/>
    </location>
</feature>
<dbReference type="Pfam" id="PF00586">
    <property type="entry name" value="AIRS"/>
    <property type="match status" value="1"/>
</dbReference>
<keyword evidence="1" id="KW-0963">Cytoplasm</keyword>
<evidence type="ECO:0000313" key="5">
    <source>
        <dbReference type="Proteomes" id="UP000199682"/>
    </source>
</evidence>
<evidence type="ECO:0000259" key="2">
    <source>
        <dbReference type="Pfam" id="PF00586"/>
    </source>
</evidence>
<dbReference type="Gene3D" id="3.90.650.10">
    <property type="entry name" value="PurM-like C-terminal domain"/>
    <property type="match status" value="2"/>
</dbReference>
<dbReference type="SUPFAM" id="SSF56042">
    <property type="entry name" value="PurM C-terminal domain-like"/>
    <property type="match status" value="2"/>
</dbReference>
<dbReference type="EMBL" id="FNET01000017">
    <property type="protein sequence ID" value="SDM15705.1"/>
    <property type="molecule type" value="Genomic_DNA"/>
</dbReference>